<evidence type="ECO:0000256" key="8">
    <source>
        <dbReference type="ARBA" id="ARBA00022777"/>
    </source>
</evidence>
<feature type="non-terminal residue" evidence="14">
    <location>
        <position position="1"/>
    </location>
</feature>
<dbReference type="PROSITE" id="PS50011">
    <property type="entry name" value="PROTEIN_KINASE_DOM"/>
    <property type="match status" value="1"/>
</dbReference>
<evidence type="ECO:0000256" key="3">
    <source>
        <dbReference type="ARBA" id="ARBA00022527"/>
    </source>
</evidence>
<dbReference type="OrthoDB" id="74764at2759"/>
<dbReference type="Pfam" id="PF00069">
    <property type="entry name" value="Pkinase"/>
    <property type="match status" value="1"/>
</dbReference>
<dbReference type="Gene3D" id="1.10.510.10">
    <property type="entry name" value="Transferase(Phosphotransferase) domain 1"/>
    <property type="match status" value="1"/>
</dbReference>
<keyword evidence="4" id="KW-0597">Phosphoprotein</keyword>
<sequence>SGQFAIVRKCREKSTGVQYAAKFIKKRQSRASRRGVSRDEIEREVTILQQVLHPNIVELHDIYENKTDVVLILELVSGGELFDFLAQKESLSEEEATRFIKQILDGVNYLHSKKIAHFDLKPENIMLLDKNIPIPHIKLIDFGLAHKIEDGVEFKNIFGTPEFVAPEIVNYEPLGLAADMWSIGVITYILLSGASPFLGETKQETLANITAVNFDFDEEFFSNTSDLAKDFIQRLLVKDTRKRLTIQEALCHPWITVRLDKETSPLKEETKVQENKKVENPQLKTKRLREYTIKCHSSMPPNNTYADCERFARVLEEVSCAERGCGALAVSHSSLQEDMDVLLSIYNEKEAWYKEENESVRRKLSQLRYECRKIEALQRHLQDEIVAVDISVAGMSGRYMDLQGHYESLRQELAEELKWIQDLMSSFQLENEACVNGNCDSVFGEDVKESLMELLNRSRCEEFLAGLNVGVAESHQ</sequence>
<evidence type="ECO:0000256" key="11">
    <source>
        <dbReference type="ARBA" id="ARBA00048679"/>
    </source>
</evidence>
<dbReference type="SMART" id="SM00220">
    <property type="entry name" value="S_TKc"/>
    <property type="match status" value="1"/>
</dbReference>
<evidence type="ECO:0000256" key="9">
    <source>
        <dbReference type="ARBA" id="ARBA00022840"/>
    </source>
</evidence>
<organism evidence="14 15">
    <name type="scientific">Formicarius rufipectus</name>
    <dbReference type="NCBI Taxonomy" id="1118560"/>
    <lineage>
        <taxon>Eukaryota</taxon>
        <taxon>Metazoa</taxon>
        <taxon>Chordata</taxon>
        <taxon>Craniata</taxon>
        <taxon>Vertebrata</taxon>
        <taxon>Euteleostomi</taxon>
        <taxon>Archelosauria</taxon>
        <taxon>Archosauria</taxon>
        <taxon>Dinosauria</taxon>
        <taxon>Saurischia</taxon>
        <taxon>Theropoda</taxon>
        <taxon>Coelurosauria</taxon>
        <taxon>Aves</taxon>
        <taxon>Neognathae</taxon>
        <taxon>Neoaves</taxon>
        <taxon>Telluraves</taxon>
        <taxon>Australaves</taxon>
        <taxon>Passeriformes</taxon>
        <taxon>Formicariidae</taxon>
        <taxon>Formicarius</taxon>
    </lineage>
</organism>
<dbReference type="PROSITE" id="PS00108">
    <property type="entry name" value="PROTEIN_KINASE_ST"/>
    <property type="match status" value="1"/>
</dbReference>
<dbReference type="InterPro" id="IPR000719">
    <property type="entry name" value="Prot_kinase_dom"/>
</dbReference>
<dbReference type="GO" id="GO:0035556">
    <property type="term" value="P:intracellular signal transduction"/>
    <property type="evidence" value="ECO:0007669"/>
    <property type="project" value="TreeGrafter"/>
</dbReference>
<evidence type="ECO:0000313" key="15">
    <source>
        <dbReference type="Proteomes" id="UP000520463"/>
    </source>
</evidence>
<dbReference type="EC" id="2.7.11.1" evidence="2"/>
<keyword evidence="3" id="KW-0723">Serine/threonine-protein kinase</keyword>
<dbReference type="FunFam" id="1.10.510.10:FF:000250">
    <property type="entry name" value="Death-associated protein kinase 3"/>
    <property type="match status" value="1"/>
</dbReference>
<dbReference type="GO" id="GO:0005634">
    <property type="term" value="C:nucleus"/>
    <property type="evidence" value="ECO:0007669"/>
    <property type="project" value="TreeGrafter"/>
</dbReference>
<dbReference type="GO" id="GO:0005524">
    <property type="term" value="F:ATP binding"/>
    <property type="evidence" value="ECO:0007669"/>
    <property type="project" value="UniProtKB-KW"/>
</dbReference>
<evidence type="ECO:0000256" key="2">
    <source>
        <dbReference type="ARBA" id="ARBA00012513"/>
    </source>
</evidence>
<evidence type="ECO:0000256" key="4">
    <source>
        <dbReference type="ARBA" id="ARBA00022553"/>
    </source>
</evidence>
<dbReference type="Proteomes" id="UP000520463">
    <property type="component" value="Unassembled WGS sequence"/>
</dbReference>
<evidence type="ECO:0000256" key="7">
    <source>
        <dbReference type="ARBA" id="ARBA00022741"/>
    </source>
</evidence>
<feature type="non-terminal residue" evidence="14">
    <location>
        <position position="476"/>
    </location>
</feature>
<dbReference type="InterPro" id="IPR008271">
    <property type="entry name" value="Ser/Thr_kinase_AS"/>
</dbReference>
<dbReference type="EMBL" id="VXAU01001779">
    <property type="protein sequence ID" value="NXK89127.1"/>
    <property type="molecule type" value="Genomic_DNA"/>
</dbReference>
<reference evidence="14 15" key="1">
    <citation type="submission" date="2019-09" db="EMBL/GenBank/DDBJ databases">
        <title>Bird 10,000 Genomes (B10K) Project - Family phase.</title>
        <authorList>
            <person name="Zhang G."/>
        </authorList>
    </citation>
    <scope>NUCLEOTIDE SEQUENCE [LARGE SCALE GENOMIC DNA]</scope>
    <source>
        <strain evidence="14">B10K-DU-001-43</strain>
        <tissue evidence="14">Muscle</tissue>
    </source>
</reference>
<evidence type="ECO:0000256" key="12">
    <source>
        <dbReference type="ARBA" id="ARBA00060827"/>
    </source>
</evidence>
<dbReference type="PANTHER" id="PTHR24342:SF15">
    <property type="entry name" value="DEATH-ASSOCIATED PROTEIN KINASE 2"/>
    <property type="match status" value="1"/>
</dbReference>
<evidence type="ECO:0000256" key="10">
    <source>
        <dbReference type="ARBA" id="ARBA00047899"/>
    </source>
</evidence>
<accession>A0A7L0N6Z7</accession>
<dbReference type="PANTHER" id="PTHR24342">
    <property type="entry name" value="SERINE/THREONINE-PROTEIN KINASE 17"/>
    <property type="match status" value="1"/>
</dbReference>
<gene>
    <name evidence="14" type="primary">Dapk3_0</name>
    <name evidence="14" type="ORF">FORRUF_R08298</name>
</gene>
<evidence type="ECO:0000256" key="5">
    <source>
        <dbReference type="ARBA" id="ARBA00022679"/>
    </source>
</evidence>
<dbReference type="FunFam" id="3.30.200.20:FF:000110">
    <property type="entry name" value="Death-associated kinase 3, isoform CRA_a"/>
    <property type="match status" value="1"/>
</dbReference>
<comment type="catalytic activity">
    <reaction evidence="10">
        <text>L-threonyl-[protein] + ATP = O-phospho-L-threonyl-[protein] + ADP + H(+)</text>
        <dbReference type="Rhea" id="RHEA:46608"/>
        <dbReference type="Rhea" id="RHEA-COMP:11060"/>
        <dbReference type="Rhea" id="RHEA-COMP:11605"/>
        <dbReference type="ChEBI" id="CHEBI:15378"/>
        <dbReference type="ChEBI" id="CHEBI:30013"/>
        <dbReference type="ChEBI" id="CHEBI:30616"/>
        <dbReference type="ChEBI" id="CHEBI:61977"/>
        <dbReference type="ChEBI" id="CHEBI:456216"/>
        <dbReference type="EC" id="2.7.11.1"/>
    </reaction>
</comment>
<protein>
    <recommendedName>
        <fullName evidence="2">non-specific serine/threonine protein kinase</fullName>
        <ecNumber evidence="2">2.7.11.1</ecNumber>
    </recommendedName>
</protein>
<dbReference type="SUPFAM" id="SSF56112">
    <property type="entry name" value="Protein kinase-like (PK-like)"/>
    <property type="match status" value="1"/>
</dbReference>
<keyword evidence="5" id="KW-0808">Transferase</keyword>
<dbReference type="GO" id="GO:0006915">
    <property type="term" value="P:apoptotic process"/>
    <property type="evidence" value="ECO:0007669"/>
    <property type="project" value="UniProtKB-KW"/>
</dbReference>
<dbReference type="AlphaFoldDB" id="A0A7L0N6Z7"/>
<dbReference type="GO" id="GO:0043065">
    <property type="term" value="P:positive regulation of apoptotic process"/>
    <property type="evidence" value="ECO:0007669"/>
    <property type="project" value="TreeGrafter"/>
</dbReference>
<keyword evidence="6" id="KW-0053">Apoptosis</keyword>
<evidence type="ECO:0000259" key="13">
    <source>
        <dbReference type="PROSITE" id="PS50011"/>
    </source>
</evidence>
<evidence type="ECO:0000256" key="1">
    <source>
        <dbReference type="ARBA" id="ARBA00001946"/>
    </source>
</evidence>
<name>A0A7L0N6Z7_9PASS</name>
<keyword evidence="8 14" id="KW-0418">Kinase</keyword>
<proteinExistence type="inferred from homology"/>
<dbReference type="Gene3D" id="3.30.200.20">
    <property type="entry name" value="Phosphorylase Kinase, domain 1"/>
    <property type="match status" value="1"/>
</dbReference>
<keyword evidence="15" id="KW-1185">Reference proteome</keyword>
<comment type="caution">
    <text evidence="14">The sequence shown here is derived from an EMBL/GenBank/DDBJ whole genome shotgun (WGS) entry which is preliminary data.</text>
</comment>
<evidence type="ECO:0000313" key="14">
    <source>
        <dbReference type="EMBL" id="NXK89127.1"/>
    </source>
</evidence>
<comment type="catalytic activity">
    <reaction evidence="11">
        <text>L-seryl-[protein] + ATP = O-phospho-L-seryl-[protein] + ADP + H(+)</text>
        <dbReference type="Rhea" id="RHEA:17989"/>
        <dbReference type="Rhea" id="RHEA-COMP:9863"/>
        <dbReference type="Rhea" id="RHEA-COMP:11604"/>
        <dbReference type="ChEBI" id="CHEBI:15378"/>
        <dbReference type="ChEBI" id="CHEBI:29999"/>
        <dbReference type="ChEBI" id="CHEBI:30616"/>
        <dbReference type="ChEBI" id="CHEBI:83421"/>
        <dbReference type="ChEBI" id="CHEBI:456216"/>
        <dbReference type="EC" id="2.7.11.1"/>
    </reaction>
</comment>
<dbReference type="InterPro" id="IPR011009">
    <property type="entry name" value="Kinase-like_dom_sf"/>
</dbReference>
<comment type="similarity">
    <text evidence="12">Belongs to the protein kinase superfamily. CAMK Ser/Thr protein kinase family. DAP kinase subfamily.</text>
</comment>
<dbReference type="GO" id="GO:0005737">
    <property type="term" value="C:cytoplasm"/>
    <property type="evidence" value="ECO:0007669"/>
    <property type="project" value="TreeGrafter"/>
</dbReference>
<dbReference type="GO" id="GO:0004674">
    <property type="term" value="F:protein serine/threonine kinase activity"/>
    <property type="evidence" value="ECO:0007669"/>
    <property type="project" value="UniProtKB-KW"/>
</dbReference>
<keyword evidence="9" id="KW-0067">ATP-binding</keyword>
<keyword evidence="7" id="KW-0547">Nucleotide-binding</keyword>
<evidence type="ECO:0000256" key="6">
    <source>
        <dbReference type="ARBA" id="ARBA00022703"/>
    </source>
</evidence>
<feature type="domain" description="Protein kinase" evidence="13">
    <location>
        <begin position="1"/>
        <end position="255"/>
    </location>
</feature>
<comment type="cofactor">
    <cofactor evidence="1">
        <name>Mg(2+)</name>
        <dbReference type="ChEBI" id="CHEBI:18420"/>
    </cofactor>
</comment>